<reference evidence="1 2" key="1">
    <citation type="submission" date="2016-07" db="EMBL/GenBank/DDBJ databases">
        <title>Pervasive Adenine N6-methylation of Active Genes in Fungi.</title>
        <authorList>
            <consortium name="DOE Joint Genome Institute"/>
            <person name="Mondo S.J."/>
            <person name="Dannebaum R.O."/>
            <person name="Kuo R.C."/>
            <person name="Labutti K."/>
            <person name="Haridas S."/>
            <person name="Kuo A."/>
            <person name="Salamov A."/>
            <person name="Ahrendt S.R."/>
            <person name="Lipzen A."/>
            <person name="Sullivan W."/>
            <person name="Andreopoulos W.B."/>
            <person name="Clum A."/>
            <person name="Lindquist E."/>
            <person name="Daum C."/>
            <person name="Ramamoorthy G.K."/>
            <person name="Gryganskyi A."/>
            <person name="Culley D."/>
            <person name="Magnuson J.K."/>
            <person name="James T.Y."/>
            <person name="O'Malley M.A."/>
            <person name="Stajich J.E."/>
            <person name="Spatafora J.W."/>
            <person name="Visel A."/>
            <person name="Grigoriev I.V."/>
        </authorList>
    </citation>
    <scope>NUCLEOTIDE SEQUENCE [LARGE SCALE GENOMIC DNA]</scope>
    <source>
        <strain evidence="1 2">PL171</strain>
    </source>
</reference>
<dbReference type="Proteomes" id="UP000193411">
    <property type="component" value="Unassembled WGS sequence"/>
</dbReference>
<name>A0A1Y2HML1_9FUNG</name>
<keyword evidence="2" id="KW-1185">Reference proteome</keyword>
<evidence type="ECO:0000313" key="2">
    <source>
        <dbReference type="Proteomes" id="UP000193411"/>
    </source>
</evidence>
<dbReference type="EMBL" id="MCFL01000020">
    <property type="protein sequence ID" value="ORZ35838.1"/>
    <property type="molecule type" value="Genomic_DNA"/>
</dbReference>
<dbReference type="OrthoDB" id="543798at2759"/>
<protein>
    <recommendedName>
        <fullName evidence="3">Ankyrin repeat-containing domain protein</fullName>
    </recommendedName>
</protein>
<gene>
    <name evidence="1" type="ORF">BCR44DRAFT_90508</name>
</gene>
<proteinExistence type="predicted"/>
<evidence type="ECO:0008006" key="3">
    <source>
        <dbReference type="Google" id="ProtNLM"/>
    </source>
</evidence>
<dbReference type="PANTHER" id="PTHR46586">
    <property type="entry name" value="ANKYRIN REPEAT-CONTAINING PROTEIN"/>
    <property type="match status" value="1"/>
</dbReference>
<comment type="caution">
    <text evidence="1">The sequence shown here is derived from an EMBL/GenBank/DDBJ whole genome shotgun (WGS) entry which is preliminary data.</text>
</comment>
<evidence type="ECO:0000313" key="1">
    <source>
        <dbReference type="EMBL" id="ORZ35838.1"/>
    </source>
</evidence>
<organism evidence="1 2">
    <name type="scientific">Catenaria anguillulae PL171</name>
    <dbReference type="NCBI Taxonomy" id="765915"/>
    <lineage>
        <taxon>Eukaryota</taxon>
        <taxon>Fungi</taxon>
        <taxon>Fungi incertae sedis</taxon>
        <taxon>Blastocladiomycota</taxon>
        <taxon>Blastocladiomycetes</taxon>
        <taxon>Blastocladiales</taxon>
        <taxon>Catenariaceae</taxon>
        <taxon>Catenaria</taxon>
    </lineage>
</organism>
<dbReference type="SUPFAM" id="SSF140860">
    <property type="entry name" value="Pseudo ankyrin repeat-like"/>
    <property type="match status" value="1"/>
</dbReference>
<dbReference type="InterPro" id="IPR052050">
    <property type="entry name" value="SecEffector_AnkRepeat"/>
</dbReference>
<dbReference type="AlphaFoldDB" id="A0A1Y2HML1"/>
<dbReference type="PANTHER" id="PTHR46586:SF3">
    <property type="entry name" value="ANKYRIN REPEAT-CONTAINING PROTEIN"/>
    <property type="match status" value="1"/>
</dbReference>
<sequence length="616" mass="68202">MLMPSQPTLHMAVLEPILSLAARSAANRRDSSAASPLSSLVQLLLVLPHRNVPAILRFALLAAGISVQPDPAPAGVPASPATPTRTSLFDRFVQDVLGSADAANDGQRFTWYMGQIVPLILEHPGTFDRLFLWTVAKNGHLHTVEWLHNHHDVRPVLVAHADAVLGGASRGGHLLILNYWQAQGLPVMAAFTHVVAQHVGIGGHVSVAQWWHAHHLAGRRVGVQAEAAWPLPQMQVAGQAAFDSGNVALFDWLCTTYGDRIFPSLFAGGIWMRASDLGHVSLLDWALGRSIPLPRHTDNHDLRLPRPMDLASRAGRLDVLDWWNRAPMDAREKLFLYSHRAMEAASAAGRVDVLDWWLHSGLELAFTPHAVQVAIDNGHSRVVQWWHRTCPQYKHVRFGGGRQNEHNNHLIPKHPITLAAFGQLQWIKTHCPSFDIVCAFDAAIAAARFGHVNVLEEYYPFELMYMLCSGPPEWVPSVAAQHGQLGVLQWWFRRNQDDCPDALGAYDNVGRGTTGSGMSGRVLGACRHAAVVGGHAHVLEWLLAHPMVQFDLTHDGEYVVNMRKGMVLHALKEGHVKCLDVMFSVEMVFPSITQGLDMDSLPEVSREWWSRHFPDA</sequence>
<accession>A0A1Y2HML1</accession>